<accession>A0A0R0D3B0</accession>
<dbReference type="Proteomes" id="UP000051863">
    <property type="component" value="Unassembled WGS sequence"/>
</dbReference>
<evidence type="ECO:0000256" key="1">
    <source>
        <dbReference type="SAM" id="SignalP"/>
    </source>
</evidence>
<evidence type="ECO:0008006" key="4">
    <source>
        <dbReference type="Google" id="ProtNLM"/>
    </source>
</evidence>
<feature type="signal peptide" evidence="1">
    <location>
        <begin position="1"/>
        <end position="20"/>
    </location>
</feature>
<name>A0A0R0D3B0_9GAMM</name>
<keyword evidence="1" id="KW-0732">Signal</keyword>
<dbReference type="AlphaFoldDB" id="A0A0R0D3B0"/>
<evidence type="ECO:0000313" key="2">
    <source>
        <dbReference type="EMBL" id="KRG72404.1"/>
    </source>
</evidence>
<evidence type="ECO:0000313" key="3">
    <source>
        <dbReference type="Proteomes" id="UP000051863"/>
    </source>
</evidence>
<dbReference type="PATRIC" id="fig|405446.3.peg.2592"/>
<dbReference type="EMBL" id="LDJJ01000005">
    <property type="protein sequence ID" value="KRG72404.1"/>
    <property type="molecule type" value="Genomic_DNA"/>
</dbReference>
<sequence length="215" mass="22632">MAVRGFLLSTSIALALVACAAAEPPAPGLPSASSGQCQKDTDCKADRICEQGSCTAPQAKPVEHQPMPSNVDTGVPPVSADDEKAALAAAIAGYIQQSKLEAIETSLIESEQFRKLVRGDINGDGLADLAASTLFAIEGSNTDFQHLFVFQQQQGKLVLIDSSAADAGKLADFDIAGGHIQVSYLDYADEDSRCCPSIEYKKKFVAAGDKLVLRN</sequence>
<gene>
    <name evidence="2" type="ORF">ABB27_01750</name>
</gene>
<feature type="chain" id="PRO_5006395011" description="Lipoprotein" evidence="1">
    <location>
        <begin position="21"/>
        <end position="215"/>
    </location>
</feature>
<protein>
    <recommendedName>
        <fullName evidence="4">Lipoprotein</fullName>
    </recommendedName>
</protein>
<dbReference type="PROSITE" id="PS51257">
    <property type="entry name" value="PROKAR_LIPOPROTEIN"/>
    <property type="match status" value="1"/>
</dbReference>
<organism evidence="2 3">
    <name type="scientific">Stenotrophomonas terrae</name>
    <dbReference type="NCBI Taxonomy" id="405446"/>
    <lineage>
        <taxon>Bacteria</taxon>
        <taxon>Pseudomonadati</taxon>
        <taxon>Pseudomonadota</taxon>
        <taxon>Gammaproteobacteria</taxon>
        <taxon>Lysobacterales</taxon>
        <taxon>Lysobacteraceae</taxon>
        <taxon>Stenotrophomonas</taxon>
    </lineage>
</organism>
<proteinExistence type="predicted"/>
<reference evidence="2 3" key="1">
    <citation type="submission" date="2015-05" db="EMBL/GenBank/DDBJ databases">
        <title>Genome sequencing and analysis of members of genus Stenotrophomonas.</title>
        <authorList>
            <person name="Patil P.P."/>
            <person name="Midha S."/>
            <person name="Patil P.B."/>
        </authorList>
    </citation>
    <scope>NUCLEOTIDE SEQUENCE [LARGE SCALE GENOMIC DNA]</scope>
    <source>
        <strain evidence="2 3">DSM 18941</strain>
    </source>
</reference>
<keyword evidence="3" id="KW-1185">Reference proteome</keyword>
<comment type="caution">
    <text evidence="2">The sequence shown here is derived from an EMBL/GenBank/DDBJ whole genome shotgun (WGS) entry which is preliminary data.</text>
</comment>